<dbReference type="RefSeq" id="WP_015753837.1">
    <property type="nucleotide sequence ID" value="NC_013222.1"/>
</dbReference>
<dbReference type="EMBL" id="CP001712">
    <property type="protein sequence ID" value="EAR17081.1"/>
    <property type="molecule type" value="Genomic_DNA"/>
</dbReference>
<dbReference type="STRING" id="313596.RB2501_09265"/>
<protein>
    <recommendedName>
        <fullName evidence="4">LTXXQ motif family protein</fullName>
    </recommendedName>
</protein>
<dbReference type="Proteomes" id="UP000009049">
    <property type="component" value="Chromosome"/>
</dbReference>
<feature type="region of interest" description="Disordered" evidence="1">
    <location>
        <begin position="76"/>
        <end position="97"/>
    </location>
</feature>
<gene>
    <name evidence="2" type="ordered locus">RB2501_09265</name>
</gene>
<dbReference type="HOGENOM" id="CLU_123788_1_0_10"/>
<reference evidence="2 3" key="1">
    <citation type="journal article" date="2009" name="J. Bacteriol.">
        <title>Complete genome sequence of Robiginitalea biformata HTCC2501.</title>
        <authorList>
            <person name="Oh H.M."/>
            <person name="Giovannoni S.J."/>
            <person name="Lee K."/>
            <person name="Ferriera S."/>
            <person name="Johnson J."/>
            <person name="Cho J.C."/>
        </authorList>
    </citation>
    <scope>NUCLEOTIDE SEQUENCE [LARGE SCALE GENOMIC DNA]</scope>
    <source>
        <strain evidence="3">ATCC BAA-864 / HTCC2501 / KCTC 12146</strain>
    </source>
</reference>
<organism evidence="2 3">
    <name type="scientific">Robiginitalea biformata (strain ATCC BAA-864 / DSM 15991 / KCTC 12146 / HTCC2501)</name>
    <dbReference type="NCBI Taxonomy" id="313596"/>
    <lineage>
        <taxon>Bacteria</taxon>
        <taxon>Pseudomonadati</taxon>
        <taxon>Bacteroidota</taxon>
        <taxon>Flavobacteriia</taxon>
        <taxon>Flavobacteriales</taxon>
        <taxon>Flavobacteriaceae</taxon>
        <taxon>Robiginitalea</taxon>
    </lineage>
</organism>
<feature type="region of interest" description="Disordered" evidence="1">
    <location>
        <begin position="123"/>
        <end position="145"/>
    </location>
</feature>
<evidence type="ECO:0000313" key="2">
    <source>
        <dbReference type="EMBL" id="EAR17081.1"/>
    </source>
</evidence>
<keyword evidence="3" id="KW-1185">Reference proteome</keyword>
<evidence type="ECO:0000313" key="3">
    <source>
        <dbReference type="Proteomes" id="UP000009049"/>
    </source>
</evidence>
<evidence type="ECO:0000256" key="1">
    <source>
        <dbReference type="SAM" id="MobiDB-lite"/>
    </source>
</evidence>
<evidence type="ECO:0008006" key="4">
    <source>
        <dbReference type="Google" id="ProtNLM"/>
    </source>
</evidence>
<dbReference type="OrthoDB" id="956918at2"/>
<name>A4CJH3_ROBBH</name>
<dbReference type="AlphaFoldDB" id="A4CJH3"/>
<feature type="compositionally biased region" description="Basic residues" evidence="1">
    <location>
        <begin position="127"/>
        <end position="145"/>
    </location>
</feature>
<proteinExistence type="predicted"/>
<dbReference type="KEGG" id="rbi:RB2501_09265"/>
<accession>A4CJH3</accession>
<sequence>MKNWIFTGLLFLGLSLSAQRGPRPHHAHSDAPKLTSEQIATLQSKKLTLALDLSKSQESRVRELLEERIAAKRELFNQRRDGADSTGMRGQRPNFDSMDERLDDQIAFQRELQEILSEEQYQQWKEMRHHRKKPQRHARRMHGKS</sequence>